<dbReference type="Proteomes" id="UP001500320">
    <property type="component" value="Unassembled WGS sequence"/>
</dbReference>
<dbReference type="RefSeq" id="WP_344866755.1">
    <property type="nucleotide sequence ID" value="NZ_BAAAUT010000103.1"/>
</dbReference>
<name>A0ABP6P6Q4_9ACTN</name>
<comment type="caution">
    <text evidence="1">The sequence shown here is derived from an EMBL/GenBank/DDBJ whole genome shotgun (WGS) entry which is preliminary data.</text>
</comment>
<organism evidence="1 2">
    <name type="scientific">Planomonospora alba</name>
    <dbReference type="NCBI Taxonomy" id="161354"/>
    <lineage>
        <taxon>Bacteria</taxon>
        <taxon>Bacillati</taxon>
        <taxon>Actinomycetota</taxon>
        <taxon>Actinomycetes</taxon>
        <taxon>Streptosporangiales</taxon>
        <taxon>Streptosporangiaceae</taxon>
        <taxon>Planomonospora</taxon>
    </lineage>
</organism>
<gene>
    <name evidence="1" type="ORF">GCM10010466_67000</name>
</gene>
<sequence>MRGVGRALIGTAMAVPIAFGGQPPAHASTEETSLAFNWAYASGYGNGGIVEVQGWIAGGTGHGVAGLPVQLWFRARGSAEWKSAGTVLSRRGGVVRKQVEVNRSGYWRAVFPGSEGYARSVSDIGYVEFTPTRFAAVKIRRAGRELRVRGRVEWLTSRWNTCLRHGPVLDLRAQFKARGSATWKDRKRLQGCAPFFWSTTKARKAGSWRIVFDGVTSYLPSTSRTFSVKAR</sequence>
<protein>
    <submittedName>
        <fullName evidence="1">Uncharacterized protein</fullName>
    </submittedName>
</protein>
<keyword evidence="2" id="KW-1185">Reference proteome</keyword>
<reference evidence="2" key="1">
    <citation type="journal article" date="2019" name="Int. J. Syst. Evol. Microbiol.">
        <title>The Global Catalogue of Microorganisms (GCM) 10K type strain sequencing project: providing services to taxonomists for standard genome sequencing and annotation.</title>
        <authorList>
            <consortium name="The Broad Institute Genomics Platform"/>
            <consortium name="The Broad Institute Genome Sequencing Center for Infectious Disease"/>
            <person name="Wu L."/>
            <person name="Ma J."/>
        </authorList>
    </citation>
    <scope>NUCLEOTIDE SEQUENCE [LARGE SCALE GENOMIC DNA]</scope>
    <source>
        <strain evidence="2">JCM 9373</strain>
    </source>
</reference>
<proteinExistence type="predicted"/>
<accession>A0ABP6P6Q4</accession>
<dbReference type="EMBL" id="BAAAUT010000103">
    <property type="protein sequence ID" value="GAA3166841.1"/>
    <property type="molecule type" value="Genomic_DNA"/>
</dbReference>
<evidence type="ECO:0000313" key="1">
    <source>
        <dbReference type="EMBL" id="GAA3166841.1"/>
    </source>
</evidence>
<evidence type="ECO:0000313" key="2">
    <source>
        <dbReference type="Proteomes" id="UP001500320"/>
    </source>
</evidence>